<evidence type="ECO:0008006" key="13">
    <source>
        <dbReference type="Google" id="ProtNLM"/>
    </source>
</evidence>
<evidence type="ECO:0000256" key="1">
    <source>
        <dbReference type="ARBA" id="ARBA00004651"/>
    </source>
</evidence>
<dbReference type="Pfam" id="PF04239">
    <property type="entry name" value="DUF421"/>
    <property type="match status" value="1"/>
</dbReference>
<dbReference type="OrthoDB" id="9793799at2"/>
<evidence type="ECO:0000313" key="11">
    <source>
        <dbReference type="EMBL" id="SFC14453.1"/>
    </source>
</evidence>
<dbReference type="Proteomes" id="UP000199612">
    <property type="component" value="Unassembled WGS sequence"/>
</dbReference>
<evidence type="ECO:0000256" key="3">
    <source>
        <dbReference type="ARBA" id="ARBA00022475"/>
    </source>
</evidence>
<feature type="transmembrane region" description="Helical" evidence="8">
    <location>
        <begin position="36"/>
        <end position="55"/>
    </location>
</feature>
<dbReference type="AlphaFoldDB" id="A0A1I1GZ51"/>
<evidence type="ECO:0000259" key="9">
    <source>
        <dbReference type="Pfam" id="PF04239"/>
    </source>
</evidence>
<dbReference type="PANTHER" id="PTHR34582:SF6">
    <property type="entry name" value="UPF0702 TRANSMEMBRANE PROTEIN YCAP"/>
    <property type="match status" value="1"/>
</dbReference>
<dbReference type="Gene3D" id="3.30.240.20">
    <property type="entry name" value="bsu07140 like domains"/>
    <property type="match status" value="1"/>
</dbReference>
<dbReference type="GO" id="GO:0005886">
    <property type="term" value="C:plasma membrane"/>
    <property type="evidence" value="ECO:0007669"/>
    <property type="project" value="UniProtKB-SubCell"/>
</dbReference>
<comment type="subcellular location">
    <subcellularLocation>
        <location evidence="1">Cell membrane</location>
        <topology evidence="1">Multi-pass membrane protein</topology>
    </subcellularLocation>
</comment>
<proteinExistence type="inferred from homology"/>
<dbReference type="InterPro" id="IPR007353">
    <property type="entry name" value="DUF421"/>
</dbReference>
<keyword evidence="12" id="KW-1185">Reference proteome</keyword>
<evidence type="ECO:0000256" key="2">
    <source>
        <dbReference type="ARBA" id="ARBA00006448"/>
    </source>
</evidence>
<evidence type="ECO:0000256" key="4">
    <source>
        <dbReference type="ARBA" id="ARBA00022692"/>
    </source>
</evidence>
<protein>
    <recommendedName>
        <fullName evidence="13">DUF421 domain-containing protein</fullName>
    </recommendedName>
</protein>
<feature type="domain" description="YetF C-terminal" evidence="9">
    <location>
        <begin position="85"/>
        <end position="155"/>
    </location>
</feature>
<keyword evidence="4 8" id="KW-0812">Transmembrane</keyword>
<dbReference type="InterPro" id="IPR048454">
    <property type="entry name" value="YetF_N"/>
</dbReference>
<dbReference type="InterPro" id="IPR023090">
    <property type="entry name" value="UPF0702_alpha/beta_dom_sf"/>
</dbReference>
<comment type="similarity">
    <text evidence="2">Belongs to the UPF0702 family.</text>
</comment>
<keyword evidence="6 8" id="KW-0472">Membrane</keyword>
<gene>
    <name evidence="11" type="ORF">SAMN04488102_103208</name>
</gene>
<feature type="transmembrane region" description="Helical" evidence="8">
    <location>
        <begin position="61"/>
        <end position="81"/>
    </location>
</feature>
<evidence type="ECO:0000256" key="6">
    <source>
        <dbReference type="ARBA" id="ARBA00023136"/>
    </source>
</evidence>
<dbReference type="Pfam" id="PF20730">
    <property type="entry name" value="YetF_N"/>
    <property type="match status" value="1"/>
</dbReference>
<evidence type="ECO:0000256" key="5">
    <source>
        <dbReference type="ARBA" id="ARBA00022989"/>
    </source>
</evidence>
<evidence type="ECO:0000313" key="12">
    <source>
        <dbReference type="Proteomes" id="UP000199612"/>
    </source>
</evidence>
<keyword evidence="5 8" id="KW-1133">Transmembrane helix</keyword>
<dbReference type="STRING" id="753702.SAMN04488102_103208"/>
<sequence length="180" mass="20837">MDIEQMGELFLVTFFSYIIVLFLLRLSGKRTLLKMNAFDFIITVSLGAVFGNMLINYRENLYQGIYVIFLLLLFQFFSSLLSSRYAFFDTLLKANPTLLFYEGTYYESILKKERIPKSEVLQAMREQGIGRIEEVGAVILETDGTISVLPKEKSQEKDLDTLEDLDKKSKNRKKDSNDDH</sequence>
<evidence type="ECO:0000256" key="7">
    <source>
        <dbReference type="SAM" id="MobiDB-lite"/>
    </source>
</evidence>
<name>A0A1I1GZ51_9LACT</name>
<feature type="domain" description="YetF-like N-terminal transmembrane" evidence="10">
    <location>
        <begin position="14"/>
        <end position="77"/>
    </location>
</feature>
<evidence type="ECO:0000256" key="8">
    <source>
        <dbReference type="SAM" id="Phobius"/>
    </source>
</evidence>
<feature type="region of interest" description="Disordered" evidence="7">
    <location>
        <begin position="152"/>
        <end position="180"/>
    </location>
</feature>
<keyword evidence="3" id="KW-1003">Cell membrane</keyword>
<evidence type="ECO:0000259" key="10">
    <source>
        <dbReference type="Pfam" id="PF20730"/>
    </source>
</evidence>
<reference evidence="12" key="1">
    <citation type="submission" date="2016-10" db="EMBL/GenBank/DDBJ databases">
        <authorList>
            <person name="Varghese N."/>
            <person name="Submissions S."/>
        </authorList>
    </citation>
    <scope>NUCLEOTIDE SEQUENCE [LARGE SCALE GENOMIC DNA]</scope>
    <source>
        <strain evidence="12">DSM 23664</strain>
    </source>
</reference>
<dbReference type="EMBL" id="FOLT01000003">
    <property type="protein sequence ID" value="SFC14453.1"/>
    <property type="molecule type" value="Genomic_DNA"/>
</dbReference>
<organism evidence="11 12">
    <name type="scientific">Alkalibacterium subtropicum</name>
    <dbReference type="NCBI Taxonomy" id="753702"/>
    <lineage>
        <taxon>Bacteria</taxon>
        <taxon>Bacillati</taxon>
        <taxon>Bacillota</taxon>
        <taxon>Bacilli</taxon>
        <taxon>Lactobacillales</taxon>
        <taxon>Carnobacteriaceae</taxon>
        <taxon>Alkalibacterium</taxon>
    </lineage>
</organism>
<dbReference type="RefSeq" id="WP_091529060.1">
    <property type="nucleotide sequence ID" value="NZ_FOLT01000003.1"/>
</dbReference>
<accession>A0A1I1GZ51</accession>
<dbReference type="PANTHER" id="PTHR34582">
    <property type="entry name" value="UPF0702 TRANSMEMBRANE PROTEIN YCAP"/>
    <property type="match status" value="1"/>
</dbReference>
<feature type="transmembrane region" description="Helical" evidence="8">
    <location>
        <begin position="6"/>
        <end position="24"/>
    </location>
</feature>